<feature type="non-terminal residue" evidence="1">
    <location>
        <position position="71"/>
    </location>
</feature>
<dbReference type="InterPro" id="IPR013785">
    <property type="entry name" value="Aldolase_TIM"/>
</dbReference>
<accession>A0A176RT54</accession>
<evidence type="ECO:0000313" key="1">
    <source>
        <dbReference type="EMBL" id="OAD18962.1"/>
    </source>
</evidence>
<organism evidence="1 2">
    <name type="scientific">Candidatus Thiomargarita nelsonii</name>
    <dbReference type="NCBI Taxonomy" id="1003181"/>
    <lineage>
        <taxon>Bacteria</taxon>
        <taxon>Pseudomonadati</taxon>
        <taxon>Pseudomonadota</taxon>
        <taxon>Gammaproteobacteria</taxon>
        <taxon>Thiotrichales</taxon>
        <taxon>Thiotrichaceae</taxon>
        <taxon>Thiomargarita</taxon>
    </lineage>
</organism>
<dbReference type="SUPFAM" id="SSF102114">
    <property type="entry name" value="Radical SAM enzymes"/>
    <property type="match status" value="1"/>
</dbReference>
<dbReference type="EMBL" id="LUTY01003009">
    <property type="protein sequence ID" value="OAD18962.1"/>
    <property type="molecule type" value="Genomic_DNA"/>
</dbReference>
<keyword evidence="2" id="KW-1185">Reference proteome</keyword>
<dbReference type="AlphaFoldDB" id="A0A176RT54"/>
<name>A0A176RT54_9GAMM</name>
<gene>
    <name evidence="1" type="ORF">THIOM_005429</name>
</gene>
<dbReference type="InterPro" id="IPR058240">
    <property type="entry name" value="rSAM_sf"/>
</dbReference>
<proteinExistence type="predicted"/>
<comment type="caution">
    <text evidence="1">The sequence shown here is derived from an EMBL/GenBank/DDBJ whole genome shotgun (WGS) entry which is preliminary data.</text>
</comment>
<dbReference type="Proteomes" id="UP000076962">
    <property type="component" value="Unassembled WGS sequence"/>
</dbReference>
<dbReference type="Gene3D" id="3.20.20.70">
    <property type="entry name" value="Aldolase class I"/>
    <property type="match status" value="1"/>
</dbReference>
<evidence type="ECO:0000313" key="2">
    <source>
        <dbReference type="Proteomes" id="UP000076962"/>
    </source>
</evidence>
<protein>
    <submittedName>
        <fullName evidence="1">Heme d1 biosynthesis protein</fullName>
    </submittedName>
</protein>
<sequence>MSMHTNEASYAPKSLLLQWHITERCNLRCAHCYQDNYARDELSFADLLKVLAQFKKLLATLNQRAGKPLHA</sequence>
<reference evidence="1 2" key="1">
    <citation type="submission" date="2016-05" db="EMBL/GenBank/DDBJ databases">
        <title>Single-cell genome of chain-forming Candidatus Thiomargarita nelsonii and comparison to other large sulfur-oxidizing bacteria.</title>
        <authorList>
            <person name="Winkel M."/>
            <person name="Salman V."/>
            <person name="Woyke T."/>
            <person name="Schulz-Vogt H."/>
            <person name="Richter M."/>
            <person name="Flood B."/>
            <person name="Bailey J."/>
            <person name="Amann R."/>
            <person name="Mussmann M."/>
        </authorList>
    </citation>
    <scope>NUCLEOTIDE SEQUENCE [LARGE SCALE GENOMIC DNA]</scope>
    <source>
        <strain evidence="1 2">THI036</strain>
    </source>
</reference>